<evidence type="ECO:0000313" key="14">
    <source>
        <dbReference type="Proteomes" id="UP000197025"/>
    </source>
</evidence>
<reference evidence="14" key="1">
    <citation type="submission" date="2017-06" db="EMBL/GenBank/DDBJ databases">
        <authorList>
            <person name="Varghese N."/>
            <person name="Submissions S."/>
        </authorList>
    </citation>
    <scope>NUCLEOTIDE SEQUENCE [LARGE SCALE GENOMIC DNA]</scope>
    <source>
        <strain evidence="14">JAD2</strain>
    </source>
</reference>
<keyword evidence="3 11" id="KW-0813">Transport</keyword>
<dbReference type="Proteomes" id="UP000197025">
    <property type="component" value="Unassembled WGS sequence"/>
</dbReference>
<dbReference type="InParanoid" id="A0A212PZT0"/>
<evidence type="ECO:0000313" key="13">
    <source>
        <dbReference type="EMBL" id="SNB52572.1"/>
    </source>
</evidence>
<evidence type="ECO:0000256" key="3">
    <source>
        <dbReference type="ARBA" id="ARBA00022448"/>
    </source>
</evidence>
<keyword evidence="4 11" id="KW-0138">CF(0)</keyword>
<dbReference type="PROSITE" id="PS00449">
    <property type="entry name" value="ATPASE_A"/>
    <property type="match status" value="1"/>
</dbReference>
<evidence type="ECO:0000256" key="9">
    <source>
        <dbReference type="ARBA" id="ARBA00023136"/>
    </source>
</evidence>
<dbReference type="InterPro" id="IPR000568">
    <property type="entry name" value="ATP_synth_F0_asu"/>
</dbReference>
<evidence type="ECO:0000256" key="6">
    <source>
        <dbReference type="ARBA" id="ARBA00022781"/>
    </source>
</evidence>
<dbReference type="RefSeq" id="WP_088570112.1">
    <property type="nucleotide sequence ID" value="NZ_FYEK01000003.1"/>
</dbReference>
<dbReference type="GO" id="GO:0005886">
    <property type="term" value="C:plasma membrane"/>
    <property type="evidence" value="ECO:0007669"/>
    <property type="project" value="UniProtKB-SubCell"/>
</dbReference>
<protein>
    <recommendedName>
        <fullName evidence="11">ATP synthase subunit a</fullName>
    </recommendedName>
    <alternativeName>
        <fullName evidence="11">ATP synthase F0 sector subunit a</fullName>
    </alternativeName>
    <alternativeName>
        <fullName evidence="11">F-ATPase subunit 6</fullName>
    </alternativeName>
</protein>
<name>A0A212PZT0_9CHLR</name>
<evidence type="ECO:0000256" key="10">
    <source>
        <dbReference type="ARBA" id="ARBA00023310"/>
    </source>
</evidence>
<keyword evidence="14" id="KW-1185">Reference proteome</keyword>
<feature type="region of interest" description="Disordered" evidence="12">
    <location>
        <begin position="263"/>
        <end position="285"/>
    </location>
</feature>
<keyword evidence="9 11" id="KW-0472">Membrane</keyword>
<keyword evidence="8 11" id="KW-0406">Ion transport</keyword>
<gene>
    <name evidence="11" type="primary">atpB</name>
    <name evidence="13" type="ORF">SAMN02746019_00023440</name>
</gene>
<evidence type="ECO:0000256" key="1">
    <source>
        <dbReference type="ARBA" id="ARBA00004141"/>
    </source>
</evidence>
<feature type="transmembrane region" description="Helical" evidence="11">
    <location>
        <begin position="346"/>
        <end position="362"/>
    </location>
</feature>
<dbReference type="PROSITE" id="PS51257">
    <property type="entry name" value="PROKAR_LIPOPROTEIN"/>
    <property type="match status" value="1"/>
</dbReference>
<dbReference type="GO" id="GO:0042777">
    <property type="term" value="P:proton motive force-driven plasma membrane ATP synthesis"/>
    <property type="evidence" value="ECO:0007669"/>
    <property type="project" value="TreeGrafter"/>
</dbReference>
<feature type="transmembrane region" description="Helical" evidence="11">
    <location>
        <begin position="142"/>
        <end position="161"/>
    </location>
</feature>
<dbReference type="GO" id="GO:0045259">
    <property type="term" value="C:proton-transporting ATP synthase complex"/>
    <property type="evidence" value="ECO:0007669"/>
    <property type="project" value="UniProtKB-KW"/>
</dbReference>
<feature type="transmembrane region" description="Helical" evidence="11">
    <location>
        <begin position="84"/>
        <end position="104"/>
    </location>
</feature>
<keyword evidence="7 11" id="KW-1133">Transmembrane helix</keyword>
<accession>A0A212PZT0</accession>
<evidence type="ECO:0000256" key="12">
    <source>
        <dbReference type="SAM" id="MobiDB-lite"/>
    </source>
</evidence>
<dbReference type="CDD" id="cd00310">
    <property type="entry name" value="ATP-synt_Fo_a_6"/>
    <property type="match status" value="1"/>
</dbReference>
<evidence type="ECO:0000256" key="11">
    <source>
        <dbReference type="HAMAP-Rule" id="MF_01393"/>
    </source>
</evidence>
<dbReference type="Gene3D" id="1.20.120.220">
    <property type="entry name" value="ATP synthase, F0 complex, subunit A"/>
    <property type="match status" value="1"/>
</dbReference>
<proteinExistence type="inferred from homology"/>
<dbReference type="InterPro" id="IPR023011">
    <property type="entry name" value="ATP_synth_F0_asu_AS"/>
</dbReference>
<dbReference type="SUPFAM" id="SSF81336">
    <property type="entry name" value="F1F0 ATP synthase subunit A"/>
    <property type="match status" value="1"/>
</dbReference>
<dbReference type="EMBL" id="FYEK01000003">
    <property type="protein sequence ID" value="SNB52572.1"/>
    <property type="molecule type" value="Genomic_DNA"/>
</dbReference>
<evidence type="ECO:0000256" key="5">
    <source>
        <dbReference type="ARBA" id="ARBA00022692"/>
    </source>
</evidence>
<comment type="subcellular location">
    <subcellularLocation>
        <location evidence="11">Cell membrane</location>
        <topology evidence="11">Multi-pass membrane protein</topology>
    </subcellularLocation>
    <subcellularLocation>
        <location evidence="1">Membrane</location>
        <topology evidence="1">Multi-pass membrane protein</topology>
    </subcellularLocation>
</comment>
<organism evidence="13 14">
    <name type="scientific">Thermoflexus hugenholtzii JAD2</name>
    <dbReference type="NCBI Taxonomy" id="877466"/>
    <lineage>
        <taxon>Bacteria</taxon>
        <taxon>Bacillati</taxon>
        <taxon>Chloroflexota</taxon>
        <taxon>Thermoflexia</taxon>
        <taxon>Thermoflexales</taxon>
        <taxon>Thermoflexaceae</taxon>
        <taxon>Thermoflexus</taxon>
    </lineage>
</organism>
<feature type="transmembrane region" description="Helical" evidence="11">
    <location>
        <begin position="374"/>
        <end position="399"/>
    </location>
</feature>
<feature type="compositionally biased region" description="Basic and acidic residues" evidence="12">
    <location>
        <begin position="272"/>
        <end position="282"/>
    </location>
</feature>
<keyword evidence="6 11" id="KW-0375">Hydrogen ion transport</keyword>
<dbReference type="Pfam" id="PF00119">
    <property type="entry name" value="ATP-synt_A"/>
    <property type="match status" value="1"/>
</dbReference>
<keyword evidence="10 11" id="KW-0066">ATP synthesis</keyword>
<dbReference type="PANTHER" id="PTHR42823:SF3">
    <property type="entry name" value="ATP SYNTHASE SUBUNIT A, CHLOROPLASTIC"/>
    <property type="match status" value="1"/>
</dbReference>
<keyword evidence="11" id="KW-1003">Cell membrane</keyword>
<dbReference type="InterPro" id="IPR035908">
    <property type="entry name" value="F0_ATP_A_sf"/>
</dbReference>
<evidence type="ECO:0000256" key="7">
    <source>
        <dbReference type="ARBA" id="ARBA00022989"/>
    </source>
</evidence>
<evidence type="ECO:0000256" key="4">
    <source>
        <dbReference type="ARBA" id="ARBA00022547"/>
    </source>
</evidence>
<comment type="similarity">
    <text evidence="2 11">Belongs to the ATPase A chain family.</text>
</comment>
<dbReference type="OrthoDB" id="9789241at2"/>
<comment type="function">
    <text evidence="11">Key component of the proton channel; it plays a direct role in the translocation of protons across the membrane.</text>
</comment>
<dbReference type="InterPro" id="IPR045082">
    <property type="entry name" value="ATP_syn_F0_a_bact/chloroplast"/>
</dbReference>
<feature type="transmembrane region" description="Helical" evidence="11">
    <location>
        <begin position="307"/>
        <end position="326"/>
    </location>
</feature>
<feature type="transmembrane region" description="Helical" evidence="11">
    <location>
        <begin position="204"/>
        <end position="224"/>
    </location>
</feature>
<dbReference type="GO" id="GO:0046933">
    <property type="term" value="F:proton-transporting ATP synthase activity, rotational mechanism"/>
    <property type="evidence" value="ECO:0007669"/>
    <property type="project" value="UniProtKB-UniRule"/>
</dbReference>
<dbReference type="AlphaFoldDB" id="A0A212PZT0"/>
<evidence type="ECO:0000256" key="2">
    <source>
        <dbReference type="ARBA" id="ARBA00006810"/>
    </source>
</evidence>
<dbReference type="PANTHER" id="PTHR42823">
    <property type="entry name" value="ATP SYNTHASE SUBUNIT A, CHLOROPLASTIC"/>
    <property type="match status" value="1"/>
</dbReference>
<dbReference type="HAMAP" id="MF_01393">
    <property type="entry name" value="ATP_synth_a_bact"/>
    <property type="match status" value="1"/>
</dbReference>
<keyword evidence="5 11" id="KW-0812">Transmembrane</keyword>
<evidence type="ECO:0000256" key="8">
    <source>
        <dbReference type="ARBA" id="ARBA00023065"/>
    </source>
</evidence>
<feature type="transmembrane region" description="Helical" evidence="11">
    <location>
        <begin position="405"/>
        <end position="428"/>
    </location>
</feature>
<feature type="transmembrane region" description="Helical" evidence="11">
    <location>
        <begin position="50"/>
        <end position="72"/>
    </location>
</feature>
<sequence length="439" mass="46561">MGKLIRRMGPYALLGLIALLSCGVGGQASFWLLGSLRALIGGLGAISFPSAGGLIGFLVVDAFVIALALWGLRDTRVIRYFQRLVVVPLILGFVLGTSLFFGTLGQGLSVAGKPIKTVLPVILVKPEPLTGPLFFGAPLTNTMVAMVLVDLVVLGLGFLAARRAGPLPPPVRGLGILVNLFEFLVEALYENLAKVVLGPRARHVFPLVASIFLMVLAANWLGLIPGFDSIGKVEPAHGPEPGYAVLHWGPITLLTAEPAAAPAEASGPKAGAHGEGEGHGEGSAKAGEAHGAGFVLVPYLRALSTDLNFTIGLALVAVFMVQVWGVRALGPGYFWKFFNVKALRRGFMGIIEFFVSLLELISEVAKIVSFSFRLFGNIFAGHVLLGIMIFLLPLLIPAVFYGLEIFVGLIQAFIFMMLTLVFIALATAGHGEEHSESHH</sequence>